<organism evidence="1 2">
    <name type="scientific">Cronartium quercuum f. sp. fusiforme G11</name>
    <dbReference type="NCBI Taxonomy" id="708437"/>
    <lineage>
        <taxon>Eukaryota</taxon>
        <taxon>Fungi</taxon>
        <taxon>Dikarya</taxon>
        <taxon>Basidiomycota</taxon>
        <taxon>Pucciniomycotina</taxon>
        <taxon>Pucciniomycetes</taxon>
        <taxon>Pucciniales</taxon>
        <taxon>Coleosporiaceae</taxon>
        <taxon>Cronartium</taxon>
    </lineage>
</organism>
<name>A0A9P6NCL7_9BASI</name>
<evidence type="ECO:0000313" key="2">
    <source>
        <dbReference type="Proteomes" id="UP000886653"/>
    </source>
</evidence>
<dbReference type="EMBL" id="MU167299">
    <property type="protein sequence ID" value="KAG0144236.1"/>
    <property type="molecule type" value="Genomic_DNA"/>
</dbReference>
<comment type="caution">
    <text evidence="1">The sequence shown here is derived from an EMBL/GenBank/DDBJ whole genome shotgun (WGS) entry which is preliminary data.</text>
</comment>
<keyword evidence="2" id="KW-1185">Reference proteome</keyword>
<dbReference type="AlphaFoldDB" id="A0A9P6NCL7"/>
<dbReference type="Proteomes" id="UP000886653">
    <property type="component" value="Unassembled WGS sequence"/>
</dbReference>
<dbReference type="OrthoDB" id="3045408at2759"/>
<reference evidence="1" key="1">
    <citation type="submission" date="2013-11" db="EMBL/GenBank/DDBJ databases">
        <title>Genome sequence of the fusiform rust pathogen reveals effectors for host alternation and coevolution with pine.</title>
        <authorList>
            <consortium name="DOE Joint Genome Institute"/>
            <person name="Smith K."/>
            <person name="Pendleton A."/>
            <person name="Kubisiak T."/>
            <person name="Anderson C."/>
            <person name="Salamov A."/>
            <person name="Aerts A."/>
            <person name="Riley R."/>
            <person name="Clum A."/>
            <person name="Lindquist E."/>
            <person name="Ence D."/>
            <person name="Campbell M."/>
            <person name="Kronenberg Z."/>
            <person name="Feau N."/>
            <person name="Dhillon B."/>
            <person name="Hamelin R."/>
            <person name="Burleigh J."/>
            <person name="Smith J."/>
            <person name="Yandell M."/>
            <person name="Nelson C."/>
            <person name="Grigoriev I."/>
            <person name="Davis J."/>
        </authorList>
    </citation>
    <scope>NUCLEOTIDE SEQUENCE</scope>
    <source>
        <strain evidence="1">G11</strain>
    </source>
</reference>
<protein>
    <submittedName>
        <fullName evidence="1">Uncharacterized protein</fullName>
    </submittedName>
</protein>
<proteinExistence type="predicted"/>
<evidence type="ECO:0000313" key="1">
    <source>
        <dbReference type="EMBL" id="KAG0144236.1"/>
    </source>
</evidence>
<accession>A0A9P6NCL7</accession>
<gene>
    <name evidence="1" type="ORF">CROQUDRAFT_47586</name>
</gene>
<sequence>MAQAEIKTLKDAQMGQIKVVQGMINVDEVCIHYIHTSLAKLGISIWGPDLTESPDLLFNSTCRIVAIRSFHKVALQGPYLNVSKAYLNNLTLVTLAYNHFVHYLLAQCFKKELMSPGKFELVTKKAAILRSEPFVFFSSQLCKARCEFLSTIPGCPKQYIKMLAKPNAHSDDEVNSNGITHTIKTLEFCSANASKLVHQVNLLMQKADILAGKTSQKYICQLPNTPVPFTFKSPPTQLPIDFYSASWYNNLPPGQKEKWVNSAHVTLLPDAAQSLKLIPHPDKSLSGSKFSKKYYKQKIKVYQVLVVEELTEEHLDKAGNLDCRDEVLDDDEEGITAKIFVLDGPI</sequence>